<comment type="subunit">
    <text evidence="3">Tetramer of two alpha and two beta subunits.</text>
</comment>
<evidence type="ECO:0000256" key="3">
    <source>
        <dbReference type="RuleBase" id="RU361268"/>
    </source>
</evidence>
<feature type="region of interest" description="Disordered" evidence="4">
    <location>
        <begin position="1"/>
        <end position="24"/>
    </location>
</feature>
<dbReference type="GO" id="GO:0019887">
    <property type="term" value="F:protein kinase regulator activity"/>
    <property type="evidence" value="ECO:0007669"/>
    <property type="project" value="InterPro"/>
</dbReference>
<dbReference type="Pfam" id="PF01214">
    <property type="entry name" value="CK_II_beta"/>
    <property type="match status" value="1"/>
</dbReference>
<dbReference type="GO" id="GO:0005956">
    <property type="term" value="C:protein kinase CK2 complex"/>
    <property type="evidence" value="ECO:0007669"/>
    <property type="project" value="UniProtKB-UniRule"/>
</dbReference>
<feature type="region of interest" description="Disordered" evidence="4">
    <location>
        <begin position="252"/>
        <end position="327"/>
    </location>
</feature>
<dbReference type="SUPFAM" id="SSF57798">
    <property type="entry name" value="Casein kinase II beta subunit"/>
    <property type="match status" value="1"/>
</dbReference>
<dbReference type="PANTHER" id="PTHR11740">
    <property type="entry name" value="CASEIN KINASE II SUBUNIT BETA"/>
    <property type="match status" value="1"/>
</dbReference>
<evidence type="ECO:0000313" key="6">
    <source>
        <dbReference type="Proteomes" id="UP001150569"/>
    </source>
</evidence>
<dbReference type="EMBL" id="JANBPT010000190">
    <property type="protein sequence ID" value="KAJ1926069.1"/>
    <property type="molecule type" value="Genomic_DNA"/>
</dbReference>
<evidence type="ECO:0000256" key="1">
    <source>
        <dbReference type="ARBA" id="ARBA00006941"/>
    </source>
</evidence>
<comment type="function">
    <text evidence="2 3">Regulatory subunit of casein kinase II/CK2. As part of the kinase complex regulates the basal catalytic activity of the alpha subunit a constitutively active serine/threonine-protein kinase that phosphorylates a large number of substrates containing acidic residues C-terminal to the phosphorylated serine or threonine.</text>
</comment>
<dbReference type="FunFam" id="2.20.25.20:FF:000001">
    <property type="entry name" value="Casein kinase II subunit beta"/>
    <property type="match status" value="1"/>
</dbReference>
<dbReference type="InterPro" id="IPR000704">
    <property type="entry name" value="Casein_kinase_II_reg-sub"/>
</dbReference>
<comment type="similarity">
    <text evidence="1 3">Belongs to the casein kinase 2 subunit beta family.</text>
</comment>
<dbReference type="PRINTS" id="PR00472">
    <property type="entry name" value="CASNKINASEII"/>
</dbReference>
<evidence type="ECO:0000256" key="2">
    <source>
        <dbReference type="ARBA" id="ARBA00045899"/>
    </source>
</evidence>
<name>A0A9W8A8E2_9FUNG</name>
<organism evidence="5 6">
    <name type="scientific">Tieghemiomyces parasiticus</name>
    <dbReference type="NCBI Taxonomy" id="78921"/>
    <lineage>
        <taxon>Eukaryota</taxon>
        <taxon>Fungi</taxon>
        <taxon>Fungi incertae sedis</taxon>
        <taxon>Zoopagomycota</taxon>
        <taxon>Kickxellomycotina</taxon>
        <taxon>Dimargaritomycetes</taxon>
        <taxon>Dimargaritales</taxon>
        <taxon>Dimargaritaceae</taxon>
        <taxon>Tieghemiomyces</taxon>
    </lineage>
</organism>
<dbReference type="AlphaFoldDB" id="A0A9W8A8E2"/>
<dbReference type="GO" id="GO:0005737">
    <property type="term" value="C:cytoplasm"/>
    <property type="evidence" value="ECO:0007669"/>
    <property type="project" value="TreeGrafter"/>
</dbReference>
<evidence type="ECO:0000256" key="4">
    <source>
        <dbReference type="SAM" id="MobiDB-lite"/>
    </source>
</evidence>
<gene>
    <name evidence="5" type="primary">CKB1_1</name>
    <name evidence="5" type="ORF">IWQ60_004114</name>
</gene>
<sequence length="327" mass="36844">MSYLPEQSPAHYDPNAEFSDSGDSDTGTDSISWISWFCSYTGHEYFTEVMDEYIEDEFNMTGLRQMVPYYNYALEMILDIEEDLDNELPDMPDVHVIENSAERLYGLVHARYIITRQGLQQMSDKYLAGHFGTCPRFLCHNTFVVPCGRSDTPSVDSVKLYCPQCKDIYSPASTRFSSVDGAYFGTSFPQIFFMTFPNYLPTGVPNDYYVPRIYGFKVSEHSKAGPRMEWLRQFPESFEEDEDGDEEIDVSLRSANGEDTSPRTVAPVDEATAADDQPVDYDQGAMPPVKDDQRSGVSATPDSAADAQRQNSTKDIMAGIEQTRLAS</sequence>
<dbReference type="GO" id="GO:0034456">
    <property type="term" value="C:UTP-C complex"/>
    <property type="evidence" value="ECO:0007669"/>
    <property type="project" value="TreeGrafter"/>
</dbReference>
<dbReference type="GO" id="GO:0006359">
    <property type="term" value="P:regulation of transcription by RNA polymerase III"/>
    <property type="evidence" value="ECO:0007669"/>
    <property type="project" value="TreeGrafter"/>
</dbReference>
<dbReference type="FunFam" id="1.10.1820.10:FF:000005">
    <property type="entry name" value="Casein kinase II subunit beta"/>
    <property type="match status" value="1"/>
</dbReference>
<dbReference type="Gene3D" id="2.20.25.20">
    <property type="match status" value="1"/>
</dbReference>
<evidence type="ECO:0000313" key="5">
    <source>
        <dbReference type="EMBL" id="KAJ1926069.1"/>
    </source>
</evidence>
<dbReference type="SMART" id="SM01085">
    <property type="entry name" value="CK_II_beta"/>
    <property type="match status" value="1"/>
</dbReference>
<proteinExistence type="inferred from homology"/>
<dbReference type="OrthoDB" id="2275560at2759"/>
<accession>A0A9W8A8E2</accession>
<feature type="compositionally biased region" description="Polar residues" evidence="4">
    <location>
        <begin position="253"/>
        <end position="263"/>
    </location>
</feature>
<dbReference type="Proteomes" id="UP001150569">
    <property type="component" value="Unassembled WGS sequence"/>
</dbReference>
<keyword evidence="6" id="KW-1185">Reference proteome</keyword>
<reference evidence="5" key="1">
    <citation type="submission" date="2022-07" db="EMBL/GenBank/DDBJ databases">
        <title>Phylogenomic reconstructions and comparative analyses of Kickxellomycotina fungi.</title>
        <authorList>
            <person name="Reynolds N.K."/>
            <person name="Stajich J.E."/>
            <person name="Barry K."/>
            <person name="Grigoriev I.V."/>
            <person name="Crous P."/>
            <person name="Smith M.E."/>
        </authorList>
    </citation>
    <scope>NUCLEOTIDE SEQUENCE</scope>
    <source>
        <strain evidence="5">RSA 861</strain>
    </source>
</reference>
<comment type="caution">
    <text evidence="5">The sequence shown here is derived from an EMBL/GenBank/DDBJ whole genome shotgun (WGS) entry which is preliminary data.</text>
</comment>
<dbReference type="Gene3D" id="1.10.1820.10">
    <property type="entry name" value="protein kinase ck2 holoenzyme, chain C, domain 1"/>
    <property type="match status" value="1"/>
</dbReference>
<protein>
    <recommendedName>
        <fullName evidence="3">Casein kinase II subunit beta</fullName>
        <shortName evidence="3">CK II beta</shortName>
    </recommendedName>
</protein>
<dbReference type="PANTHER" id="PTHR11740:SF0">
    <property type="entry name" value="CASEIN KINASE II SUBUNIT BETA"/>
    <property type="match status" value="1"/>
</dbReference>
<dbReference type="InterPro" id="IPR035991">
    <property type="entry name" value="Casein_kinase_II_beta-like"/>
</dbReference>
<dbReference type="InterPro" id="IPR016149">
    <property type="entry name" value="Casein_kin_II_reg-sub_N"/>
</dbReference>